<keyword evidence="2 3" id="KW-0378">Hydrolase</keyword>
<name>A0ABW4MX57_9CAUL</name>
<dbReference type="InterPro" id="IPR015797">
    <property type="entry name" value="NUDIX_hydrolase-like_dom_sf"/>
</dbReference>
<sequence>MRPAARRLLARALPFLHVARKAWWRLTRPQTVGARAVVFDEDGRLVLVRHGYEPGLYLPGGGVKRGEPPEAAVLRELAEEVGVAAHASIEPFGVYRSEREGKRDTVHLFIVRGARLQRSESPEIVEVVRCDPAALPADLSPATGRRLAEALLGAPRAQSW</sequence>
<evidence type="ECO:0000313" key="6">
    <source>
        <dbReference type="Proteomes" id="UP001597237"/>
    </source>
</evidence>
<dbReference type="Proteomes" id="UP001597237">
    <property type="component" value="Unassembled WGS sequence"/>
</dbReference>
<accession>A0ABW4MX57</accession>
<dbReference type="RefSeq" id="WP_377280367.1">
    <property type="nucleotide sequence ID" value="NZ_JBHRSI010000001.1"/>
</dbReference>
<dbReference type="PROSITE" id="PS51462">
    <property type="entry name" value="NUDIX"/>
    <property type="match status" value="1"/>
</dbReference>
<keyword evidence="6" id="KW-1185">Reference proteome</keyword>
<dbReference type="EMBL" id="JBHUEY010000001">
    <property type="protein sequence ID" value="MFD1782582.1"/>
    <property type="molecule type" value="Genomic_DNA"/>
</dbReference>
<feature type="domain" description="Nudix hydrolase" evidence="4">
    <location>
        <begin position="29"/>
        <end position="152"/>
    </location>
</feature>
<evidence type="ECO:0000259" key="4">
    <source>
        <dbReference type="PROSITE" id="PS51462"/>
    </source>
</evidence>
<reference evidence="6" key="1">
    <citation type="journal article" date="2019" name="Int. J. Syst. Evol. Microbiol.">
        <title>The Global Catalogue of Microorganisms (GCM) 10K type strain sequencing project: providing services to taxonomists for standard genome sequencing and annotation.</title>
        <authorList>
            <consortium name="The Broad Institute Genomics Platform"/>
            <consortium name="The Broad Institute Genome Sequencing Center for Infectious Disease"/>
            <person name="Wu L."/>
            <person name="Ma J."/>
        </authorList>
    </citation>
    <scope>NUCLEOTIDE SEQUENCE [LARGE SCALE GENOMIC DNA]</scope>
    <source>
        <strain evidence="6">DFY28</strain>
    </source>
</reference>
<organism evidence="5 6">
    <name type="scientific">Phenylobacterium terrae</name>
    <dbReference type="NCBI Taxonomy" id="2665495"/>
    <lineage>
        <taxon>Bacteria</taxon>
        <taxon>Pseudomonadati</taxon>
        <taxon>Pseudomonadota</taxon>
        <taxon>Alphaproteobacteria</taxon>
        <taxon>Caulobacterales</taxon>
        <taxon>Caulobacteraceae</taxon>
        <taxon>Phenylobacterium</taxon>
    </lineage>
</organism>
<dbReference type="InterPro" id="IPR020084">
    <property type="entry name" value="NUDIX_hydrolase_CS"/>
</dbReference>
<evidence type="ECO:0000313" key="5">
    <source>
        <dbReference type="EMBL" id="MFD1782582.1"/>
    </source>
</evidence>
<evidence type="ECO:0000256" key="3">
    <source>
        <dbReference type="RuleBase" id="RU003476"/>
    </source>
</evidence>
<protein>
    <submittedName>
        <fullName evidence="5">NUDIX domain-containing protein</fullName>
    </submittedName>
</protein>
<comment type="cofactor">
    <cofactor evidence="1">
        <name>Mg(2+)</name>
        <dbReference type="ChEBI" id="CHEBI:18420"/>
    </cofactor>
</comment>
<dbReference type="PANTHER" id="PTHR43046:SF14">
    <property type="entry name" value="MUTT_NUDIX FAMILY PROTEIN"/>
    <property type="match status" value="1"/>
</dbReference>
<gene>
    <name evidence="5" type="ORF">ACFSC0_04180</name>
</gene>
<dbReference type="InterPro" id="IPR020476">
    <property type="entry name" value="Nudix_hydrolase"/>
</dbReference>
<comment type="caution">
    <text evidence="5">The sequence shown here is derived from an EMBL/GenBank/DDBJ whole genome shotgun (WGS) entry which is preliminary data.</text>
</comment>
<dbReference type="PANTHER" id="PTHR43046">
    <property type="entry name" value="GDP-MANNOSE MANNOSYL HYDROLASE"/>
    <property type="match status" value="1"/>
</dbReference>
<dbReference type="SUPFAM" id="SSF55811">
    <property type="entry name" value="Nudix"/>
    <property type="match status" value="1"/>
</dbReference>
<dbReference type="InterPro" id="IPR000086">
    <property type="entry name" value="NUDIX_hydrolase_dom"/>
</dbReference>
<dbReference type="Gene3D" id="3.90.79.10">
    <property type="entry name" value="Nucleoside Triphosphate Pyrophosphohydrolase"/>
    <property type="match status" value="1"/>
</dbReference>
<dbReference type="PRINTS" id="PR00502">
    <property type="entry name" value="NUDIXFAMILY"/>
</dbReference>
<evidence type="ECO:0000256" key="1">
    <source>
        <dbReference type="ARBA" id="ARBA00001946"/>
    </source>
</evidence>
<dbReference type="PROSITE" id="PS00893">
    <property type="entry name" value="NUDIX_BOX"/>
    <property type="match status" value="1"/>
</dbReference>
<evidence type="ECO:0000256" key="2">
    <source>
        <dbReference type="ARBA" id="ARBA00022801"/>
    </source>
</evidence>
<dbReference type="Pfam" id="PF00293">
    <property type="entry name" value="NUDIX"/>
    <property type="match status" value="1"/>
</dbReference>
<comment type="similarity">
    <text evidence="3">Belongs to the Nudix hydrolase family.</text>
</comment>
<proteinExistence type="inferred from homology"/>